<keyword evidence="1 2" id="KW-0732">Signal</keyword>
<evidence type="ECO:0000256" key="1">
    <source>
        <dbReference type="ARBA" id="ARBA00022729"/>
    </source>
</evidence>
<dbReference type="STRING" id="561720.SAMN06275492_1532"/>
<gene>
    <name evidence="4" type="ORF">SAMN06275492_1532</name>
</gene>
<sequence length="245" mass="27104">MKRVFVLALLSLVFVASSCWGADKVVTAVGDPWPPFGDPEKQSKGLAVEIAEAAMKTQGYRFEMSFMPWARAEDGVKKGTYDFLLYVWVTEARKSTMFYSEPYGENRLVFIKPKGSNFEYNGVGSLKGLTVGVVRDYGYGDEFMNAKGFNREAAPDFMTNAKKLAAGRIDLTVEDEVVASSLLMGTDLADKIAFTENALSVEPLHVTSGLANPRHKELIEAFNRGLEEIKKDGTYDLILGHYGLK</sequence>
<protein>
    <submittedName>
        <fullName evidence="4">Amino acid ABC transporter substrate-binding protein, PAAT family</fullName>
    </submittedName>
</protein>
<dbReference type="PROSITE" id="PS51257">
    <property type="entry name" value="PROKAR_LIPOPROTEIN"/>
    <property type="match status" value="1"/>
</dbReference>
<dbReference type="EMBL" id="FXBB01000053">
    <property type="protein sequence ID" value="SMG50567.1"/>
    <property type="molecule type" value="Genomic_DNA"/>
</dbReference>
<feature type="domain" description="Solute-binding protein family 3/N-terminal" evidence="3">
    <location>
        <begin position="24"/>
        <end position="245"/>
    </location>
</feature>
<evidence type="ECO:0000259" key="3">
    <source>
        <dbReference type="SMART" id="SM00062"/>
    </source>
</evidence>
<organism evidence="4 5">
    <name type="scientific">Dethiosulfovibrio salsuginis</name>
    <dbReference type="NCBI Taxonomy" id="561720"/>
    <lineage>
        <taxon>Bacteria</taxon>
        <taxon>Thermotogati</taxon>
        <taxon>Synergistota</taxon>
        <taxon>Synergistia</taxon>
        <taxon>Synergistales</taxon>
        <taxon>Dethiosulfovibrionaceae</taxon>
        <taxon>Dethiosulfovibrio</taxon>
    </lineage>
</organism>
<dbReference type="InterPro" id="IPR001638">
    <property type="entry name" value="Solute-binding_3/MltF_N"/>
</dbReference>
<dbReference type="PANTHER" id="PTHR35936:SF25">
    <property type="entry name" value="ABC TRANSPORTER SUBSTRATE-BINDING PROTEIN"/>
    <property type="match status" value="1"/>
</dbReference>
<dbReference type="SUPFAM" id="SSF53850">
    <property type="entry name" value="Periplasmic binding protein-like II"/>
    <property type="match status" value="1"/>
</dbReference>
<evidence type="ECO:0000313" key="4">
    <source>
        <dbReference type="EMBL" id="SMG50567.1"/>
    </source>
</evidence>
<dbReference type="Gene3D" id="3.40.190.10">
    <property type="entry name" value="Periplasmic binding protein-like II"/>
    <property type="match status" value="2"/>
</dbReference>
<proteinExistence type="predicted"/>
<evidence type="ECO:0000313" key="5">
    <source>
        <dbReference type="Proteomes" id="UP000193355"/>
    </source>
</evidence>
<keyword evidence="5" id="KW-1185">Reference proteome</keyword>
<dbReference type="RefSeq" id="WP_085545668.1">
    <property type="nucleotide sequence ID" value="NZ_FXBB01000053.1"/>
</dbReference>
<feature type="signal peptide" evidence="2">
    <location>
        <begin position="1"/>
        <end position="21"/>
    </location>
</feature>
<dbReference type="SMART" id="SM00062">
    <property type="entry name" value="PBPb"/>
    <property type="match status" value="1"/>
</dbReference>
<dbReference type="Pfam" id="PF00497">
    <property type="entry name" value="SBP_bac_3"/>
    <property type="match status" value="1"/>
</dbReference>
<dbReference type="AlphaFoldDB" id="A0A1X7LAI7"/>
<dbReference type="OrthoDB" id="4171at2"/>
<accession>A0A1X7LAI7</accession>
<evidence type="ECO:0000256" key="2">
    <source>
        <dbReference type="SAM" id="SignalP"/>
    </source>
</evidence>
<dbReference type="PANTHER" id="PTHR35936">
    <property type="entry name" value="MEMBRANE-BOUND LYTIC MUREIN TRANSGLYCOSYLASE F"/>
    <property type="match status" value="1"/>
</dbReference>
<feature type="chain" id="PRO_5012146279" evidence="2">
    <location>
        <begin position="22"/>
        <end position="245"/>
    </location>
</feature>
<dbReference type="Proteomes" id="UP000193355">
    <property type="component" value="Unassembled WGS sequence"/>
</dbReference>
<name>A0A1X7LAI7_9BACT</name>
<reference evidence="5" key="1">
    <citation type="submission" date="2017-04" db="EMBL/GenBank/DDBJ databases">
        <authorList>
            <person name="Varghese N."/>
            <person name="Submissions S."/>
        </authorList>
    </citation>
    <scope>NUCLEOTIDE SEQUENCE [LARGE SCALE GENOMIC DNA]</scope>
    <source>
        <strain evidence="5">USBA 82</strain>
    </source>
</reference>